<evidence type="ECO:0000313" key="3">
    <source>
        <dbReference type="Proteomes" id="UP000299102"/>
    </source>
</evidence>
<keyword evidence="3" id="KW-1185">Reference proteome</keyword>
<dbReference type="Proteomes" id="UP000299102">
    <property type="component" value="Unassembled WGS sequence"/>
</dbReference>
<gene>
    <name evidence="2" type="ORF">EVAR_41957_1</name>
</gene>
<proteinExistence type="predicted"/>
<sequence>MLQFYASFEVYETSKLFHVNSSNLCHAKIQRSILKLDMLASCELNPADGRRHRCDDIARDRLLLCPLRHIGNVSDAENTRKQGGAVRVTAEPLQLSGGRH</sequence>
<name>A0A4C1WTA1_EUMVA</name>
<evidence type="ECO:0000256" key="1">
    <source>
        <dbReference type="SAM" id="MobiDB-lite"/>
    </source>
</evidence>
<comment type="caution">
    <text evidence="2">The sequence shown here is derived from an EMBL/GenBank/DDBJ whole genome shotgun (WGS) entry which is preliminary data.</text>
</comment>
<accession>A0A4C1WTA1</accession>
<dbReference type="EMBL" id="BGZK01000628">
    <property type="protein sequence ID" value="GBP53549.1"/>
    <property type="molecule type" value="Genomic_DNA"/>
</dbReference>
<protein>
    <submittedName>
        <fullName evidence="2">Uncharacterized protein</fullName>
    </submittedName>
</protein>
<dbReference type="AlphaFoldDB" id="A0A4C1WTA1"/>
<organism evidence="2 3">
    <name type="scientific">Eumeta variegata</name>
    <name type="common">Bagworm moth</name>
    <name type="synonym">Eumeta japonica</name>
    <dbReference type="NCBI Taxonomy" id="151549"/>
    <lineage>
        <taxon>Eukaryota</taxon>
        <taxon>Metazoa</taxon>
        <taxon>Ecdysozoa</taxon>
        <taxon>Arthropoda</taxon>
        <taxon>Hexapoda</taxon>
        <taxon>Insecta</taxon>
        <taxon>Pterygota</taxon>
        <taxon>Neoptera</taxon>
        <taxon>Endopterygota</taxon>
        <taxon>Lepidoptera</taxon>
        <taxon>Glossata</taxon>
        <taxon>Ditrysia</taxon>
        <taxon>Tineoidea</taxon>
        <taxon>Psychidae</taxon>
        <taxon>Oiketicinae</taxon>
        <taxon>Eumeta</taxon>
    </lineage>
</organism>
<evidence type="ECO:0000313" key="2">
    <source>
        <dbReference type="EMBL" id="GBP53549.1"/>
    </source>
</evidence>
<reference evidence="2 3" key="1">
    <citation type="journal article" date="2019" name="Commun. Biol.">
        <title>The bagworm genome reveals a unique fibroin gene that provides high tensile strength.</title>
        <authorList>
            <person name="Kono N."/>
            <person name="Nakamura H."/>
            <person name="Ohtoshi R."/>
            <person name="Tomita M."/>
            <person name="Numata K."/>
            <person name="Arakawa K."/>
        </authorList>
    </citation>
    <scope>NUCLEOTIDE SEQUENCE [LARGE SCALE GENOMIC DNA]</scope>
</reference>
<feature type="region of interest" description="Disordered" evidence="1">
    <location>
        <begin position="78"/>
        <end position="100"/>
    </location>
</feature>